<dbReference type="Pfam" id="PF01520">
    <property type="entry name" value="Amidase_3"/>
    <property type="match status" value="1"/>
</dbReference>
<dbReference type="InterPro" id="IPR002508">
    <property type="entry name" value="MurNAc-LAA_cat"/>
</dbReference>
<keyword evidence="1" id="KW-0378">Hydrolase</keyword>
<dbReference type="InterPro" id="IPR036365">
    <property type="entry name" value="PGBD-like_sf"/>
</dbReference>
<dbReference type="PANTHER" id="PTHR30404:SF0">
    <property type="entry name" value="N-ACETYLMURAMOYL-L-ALANINE AMIDASE AMIC"/>
    <property type="match status" value="1"/>
</dbReference>
<reference evidence="3 4" key="2">
    <citation type="submission" date="2018-12" db="EMBL/GenBank/DDBJ databases">
        <title>Nakamurella antarcticus sp. nov., isolated from Antarctica South Shetland Islands soil.</title>
        <authorList>
            <person name="Peng F."/>
        </authorList>
    </citation>
    <scope>NUCLEOTIDE SEQUENCE [LARGE SCALE GENOMIC DNA]</scope>
    <source>
        <strain evidence="3 4">S14-144</strain>
    </source>
</reference>
<dbReference type="GO" id="GO:0009253">
    <property type="term" value="P:peptidoglycan catabolic process"/>
    <property type="evidence" value="ECO:0007669"/>
    <property type="project" value="InterPro"/>
</dbReference>
<dbReference type="SUPFAM" id="SSF53187">
    <property type="entry name" value="Zn-dependent exopeptidases"/>
    <property type="match status" value="1"/>
</dbReference>
<keyword evidence="4" id="KW-1185">Reference proteome</keyword>
<dbReference type="SUPFAM" id="SSF47090">
    <property type="entry name" value="PGBD-like"/>
    <property type="match status" value="2"/>
</dbReference>
<dbReference type="EMBL" id="CP034170">
    <property type="protein sequence ID" value="AZI59277.1"/>
    <property type="molecule type" value="Genomic_DNA"/>
</dbReference>
<evidence type="ECO:0000313" key="4">
    <source>
        <dbReference type="Proteomes" id="UP000268084"/>
    </source>
</evidence>
<evidence type="ECO:0000256" key="1">
    <source>
        <dbReference type="ARBA" id="ARBA00022801"/>
    </source>
</evidence>
<proteinExistence type="predicted"/>
<organism evidence="3 4">
    <name type="scientific">Nakamurella antarctica</name>
    <dbReference type="NCBI Taxonomy" id="1902245"/>
    <lineage>
        <taxon>Bacteria</taxon>
        <taxon>Bacillati</taxon>
        <taxon>Actinomycetota</taxon>
        <taxon>Actinomycetes</taxon>
        <taxon>Nakamurellales</taxon>
        <taxon>Nakamurellaceae</taxon>
        <taxon>Nakamurella</taxon>
    </lineage>
</organism>
<dbReference type="GO" id="GO:0030288">
    <property type="term" value="C:outer membrane-bounded periplasmic space"/>
    <property type="evidence" value="ECO:0007669"/>
    <property type="project" value="TreeGrafter"/>
</dbReference>
<dbReference type="PANTHER" id="PTHR30404">
    <property type="entry name" value="N-ACETYLMURAMOYL-L-ALANINE AMIDASE"/>
    <property type="match status" value="1"/>
</dbReference>
<dbReference type="InterPro" id="IPR036366">
    <property type="entry name" value="PGBDSf"/>
</dbReference>
<dbReference type="RefSeq" id="WP_124800181.1">
    <property type="nucleotide sequence ID" value="NZ_CP034170.1"/>
</dbReference>
<dbReference type="SMART" id="SM00646">
    <property type="entry name" value="Ami_3"/>
    <property type="match status" value="1"/>
</dbReference>
<reference evidence="3 4" key="1">
    <citation type="submission" date="2018-11" db="EMBL/GenBank/DDBJ databases">
        <authorList>
            <person name="Da X."/>
        </authorList>
    </citation>
    <scope>NUCLEOTIDE SEQUENCE [LARGE SCALE GENOMIC DNA]</scope>
    <source>
        <strain evidence="3 4">S14-144</strain>
    </source>
</reference>
<dbReference type="OrthoDB" id="9810670at2"/>
<sequence>MLLRRGDHGPSVAAVRSILSSLGYIPADLTTPDADAVYTADLYDAVRSFQQNRGLIVDGVVGSMTLASLTDARYTLGDRTLAYALSAQMTGDDVMALQERLAELGYDTGQTDGVFGAKTDEALREYQRNRGLPDDGVFGRQTLEDLRRMGRMVTGGRPNFLREKEIARQRGPGLRGKRIVIDPSLGGDDYGWVVDGVRASDLIFDIAHRLEGRMAATGMETFLTRGESDNPSQAQRANVANRIDADIVLSLHIDGSSSALGQGLATFHFGTDSGSSSTLGETLAQLVHRELLARTKMVDCRVHHRPWDLLRLTQMPAVRIELGYLTNPVDREALIREDFRDTVADGILVAVKRLYLDGRDEPHTGTFTFKDLLAYEQSRTGLS</sequence>
<feature type="domain" description="MurNAc-LAA" evidence="2">
    <location>
        <begin position="237"/>
        <end position="352"/>
    </location>
</feature>
<evidence type="ECO:0000259" key="2">
    <source>
        <dbReference type="SMART" id="SM00646"/>
    </source>
</evidence>
<dbReference type="InterPro" id="IPR050695">
    <property type="entry name" value="N-acetylmuramoyl_amidase_3"/>
</dbReference>
<dbReference type="Proteomes" id="UP000268084">
    <property type="component" value="Chromosome"/>
</dbReference>
<accession>A0A3G8ZR56</accession>
<evidence type="ECO:0000313" key="3">
    <source>
        <dbReference type="EMBL" id="AZI59277.1"/>
    </source>
</evidence>
<name>A0A3G8ZR56_9ACTN</name>
<dbReference type="InterPro" id="IPR002477">
    <property type="entry name" value="Peptidoglycan-bd-like"/>
</dbReference>
<protein>
    <submittedName>
        <fullName evidence="3">N-acetylmuramoyl-L-alanine amidase</fullName>
    </submittedName>
</protein>
<dbReference type="CDD" id="cd02696">
    <property type="entry name" value="MurNAc-LAA"/>
    <property type="match status" value="1"/>
</dbReference>
<dbReference type="Gene3D" id="1.10.101.10">
    <property type="entry name" value="PGBD-like superfamily/PGBD"/>
    <property type="match status" value="2"/>
</dbReference>
<dbReference type="AlphaFoldDB" id="A0A3G8ZR56"/>
<dbReference type="Pfam" id="PF01471">
    <property type="entry name" value="PG_binding_1"/>
    <property type="match status" value="2"/>
</dbReference>
<dbReference type="Gene3D" id="3.40.630.40">
    <property type="entry name" value="Zn-dependent exopeptidases"/>
    <property type="match status" value="1"/>
</dbReference>
<gene>
    <name evidence="3" type="ORF">EH165_15155</name>
</gene>
<dbReference type="KEGG" id="nak:EH165_15155"/>
<dbReference type="GO" id="GO:0008745">
    <property type="term" value="F:N-acetylmuramoyl-L-alanine amidase activity"/>
    <property type="evidence" value="ECO:0007669"/>
    <property type="project" value="InterPro"/>
</dbReference>